<dbReference type="Gene3D" id="1.10.630.10">
    <property type="entry name" value="Cytochrome P450"/>
    <property type="match status" value="1"/>
</dbReference>
<gene>
    <name evidence="11" type="ORF">COCCADRAFT_10203</name>
</gene>
<evidence type="ECO:0000256" key="4">
    <source>
        <dbReference type="ARBA" id="ARBA00022723"/>
    </source>
</evidence>
<evidence type="ECO:0000256" key="9">
    <source>
        <dbReference type="RuleBase" id="RU000461"/>
    </source>
</evidence>
<keyword evidence="4 8" id="KW-0479">Metal-binding</keyword>
<evidence type="ECO:0000256" key="10">
    <source>
        <dbReference type="SAM" id="Phobius"/>
    </source>
</evidence>
<comment type="similarity">
    <text evidence="2 9">Belongs to the cytochrome P450 family.</text>
</comment>
<dbReference type="Proteomes" id="UP000053841">
    <property type="component" value="Unassembled WGS sequence"/>
</dbReference>
<proteinExistence type="inferred from homology"/>
<dbReference type="InterPro" id="IPR050121">
    <property type="entry name" value="Cytochrome_P450_monoxygenase"/>
</dbReference>
<dbReference type="Pfam" id="PF00067">
    <property type="entry name" value="p450"/>
    <property type="match status" value="1"/>
</dbReference>
<reference evidence="11 12" key="1">
    <citation type="journal article" date="2013" name="PLoS Genet.">
        <title>Comparative genome structure, secondary metabolite, and effector coding capacity across Cochliobolus pathogens.</title>
        <authorList>
            <person name="Condon B.J."/>
            <person name="Leng Y."/>
            <person name="Wu D."/>
            <person name="Bushley K.E."/>
            <person name="Ohm R.A."/>
            <person name="Otillar R."/>
            <person name="Martin J."/>
            <person name="Schackwitz W."/>
            <person name="Grimwood J."/>
            <person name="MohdZainudin N."/>
            <person name="Xue C."/>
            <person name="Wang R."/>
            <person name="Manning V.A."/>
            <person name="Dhillon B."/>
            <person name="Tu Z.J."/>
            <person name="Steffenson B.J."/>
            <person name="Salamov A."/>
            <person name="Sun H."/>
            <person name="Lowry S."/>
            <person name="LaButti K."/>
            <person name="Han J."/>
            <person name="Copeland A."/>
            <person name="Lindquist E."/>
            <person name="Barry K."/>
            <person name="Schmutz J."/>
            <person name="Baker S.E."/>
            <person name="Ciuffetti L.M."/>
            <person name="Grigoriev I.V."/>
            <person name="Zhong S."/>
            <person name="Turgeon B.G."/>
        </authorList>
    </citation>
    <scope>NUCLEOTIDE SEQUENCE [LARGE SCALE GENOMIC DNA]</scope>
    <source>
        <strain evidence="11 12">26-R-13</strain>
    </source>
</reference>
<accession>W6XWG9</accession>
<evidence type="ECO:0000313" key="11">
    <source>
        <dbReference type="EMBL" id="EUC27114.1"/>
    </source>
</evidence>
<evidence type="ECO:0000256" key="5">
    <source>
        <dbReference type="ARBA" id="ARBA00023002"/>
    </source>
</evidence>
<dbReference type="InterPro" id="IPR017972">
    <property type="entry name" value="Cyt_P450_CS"/>
</dbReference>
<dbReference type="CDD" id="cd11061">
    <property type="entry name" value="CYP67-like"/>
    <property type="match status" value="1"/>
</dbReference>
<evidence type="ECO:0000313" key="12">
    <source>
        <dbReference type="Proteomes" id="UP000053841"/>
    </source>
</evidence>
<dbReference type="PRINTS" id="PR00465">
    <property type="entry name" value="EP450IV"/>
</dbReference>
<dbReference type="AlphaFoldDB" id="W6XWG9"/>
<dbReference type="GeneID" id="19142479"/>
<evidence type="ECO:0000256" key="3">
    <source>
        <dbReference type="ARBA" id="ARBA00022617"/>
    </source>
</evidence>
<dbReference type="HOGENOM" id="CLU_001570_14_11_1"/>
<keyword evidence="6 8" id="KW-0408">Iron</keyword>
<evidence type="ECO:0000256" key="6">
    <source>
        <dbReference type="ARBA" id="ARBA00023004"/>
    </source>
</evidence>
<feature type="binding site" description="axial binding residue" evidence="8">
    <location>
        <position position="485"/>
    </location>
    <ligand>
        <name>heme</name>
        <dbReference type="ChEBI" id="CHEBI:30413"/>
    </ligand>
    <ligandPart>
        <name>Fe</name>
        <dbReference type="ChEBI" id="CHEBI:18248"/>
    </ligandPart>
</feature>
<dbReference type="RefSeq" id="XP_007718581.1">
    <property type="nucleotide sequence ID" value="XM_007720391.1"/>
</dbReference>
<keyword evidence="10" id="KW-0472">Membrane</keyword>
<evidence type="ECO:0000256" key="2">
    <source>
        <dbReference type="ARBA" id="ARBA00010617"/>
    </source>
</evidence>
<sequence>MKNGTGIGVLELMQGFPVQHRDSVNLAGAVVAVFIASLISLVLYRLYFHPLRSLPGPLIAKVTSFYNTFHIVKCDEARNMHVLHERYGQVVRYGPNHVSIRSPEAVRKLYTVSTHTRKADSYLAFPRDPNKASLFSAIDKGVHARKRRILRYGFSDSALKDAESIVKKYVSILCKCLEFLDDDDGEGRSAHEKTATWAWSTPKNFSTWINRYSFDLSSHLSLSRSFSMMESSQNRNMVDIIHENMWAENVTGSSIRILQQWKLKKLLYKSISSSKPFDDFVEEGATARVRAKLDGIDKHTKDFVFWLTDRLDGDSNEHLSMDELKEEIILLITAGGDTSSTTISAAMYYLLHSESKLQRLQKEIRSVFASAEDISFANGTGSCVYLRACIDEALRLAPPAGSVLRRQVEPGGVVVGEFVYPSGTNIGVPVFSMHHDASYFPDPFMFQPERWIPGETLADGTIVSVEMVKRASSAFLPFSAGTRSCIGRPLAYMQMQVLYATLLWKYDVRLCRERWLNGKKSGLGLDQTKEYELADIFTSWKDGPLVEVKRRM</sequence>
<dbReference type="eggNOG" id="KOG0157">
    <property type="taxonomic scope" value="Eukaryota"/>
</dbReference>
<keyword evidence="7 9" id="KW-0503">Monooxygenase</keyword>
<dbReference type="OrthoDB" id="1470350at2759"/>
<keyword evidence="10" id="KW-1133">Transmembrane helix</keyword>
<feature type="transmembrane region" description="Helical" evidence="10">
    <location>
        <begin position="26"/>
        <end position="47"/>
    </location>
</feature>
<dbReference type="InterPro" id="IPR002403">
    <property type="entry name" value="Cyt_P450_E_grp-IV"/>
</dbReference>
<dbReference type="PROSITE" id="PS00086">
    <property type="entry name" value="CYTOCHROME_P450"/>
    <property type="match status" value="1"/>
</dbReference>
<dbReference type="EMBL" id="KI965002">
    <property type="protein sequence ID" value="EUC27114.1"/>
    <property type="molecule type" value="Genomic_DNA"/>
</dbReference>
<dbReference type="InterPro" id="IPR001128">
    <property type="entry name" value="Cyt_P450"/>
</dbReference>
<dbReference type="InterPro" id="IPR036396">
    <property type="entry name" value="Cyt_P450_sf"/>
</dbReference>
<evidence type="ECO:0000256" key="1">
    <source>
        <dbReference type="ARBA" id="ARBA00001971"/>
    </source>
</evidence>
<evidence type="ECO:0000256" key="8">
    <source>
        <dbReference type="PIRSR" id="PIRSR602403-1"/>
    </source>
</evidence>
<protein>
    <submittedName>
        <fullName evidence="11">Uncharacterized protein</fullName>
    </submittedName>
</protein>
<keyword evidence="12" id="KW-1185">Reference proteome</keyword>
<comment type="cofactor">
    <cofactor evidence="1 8">
        <name>heme</name>
        <dbReference type="ChEBI" id="CHEBI:30413"/>
    </cofactor>
</comment>
<dbReference type="PANTHER" id="PTHR24305">
    <property type="entry name" value="CYTOCHROME P450"/>
    <property type="match status" value="1"/>
</dbReference>
<dbReference type="KEGG" id="bze:COCCADRAFT_10203"/>
<dbReference type="PANTHER" id="PTHR24305:SF237">
    <property type="entry name" value="CYTOCHROME P450 MONOOXYGENASE ATNE-RELATED"/>
    <property type="match status" value="1"/>
</dbReference>
<name>W6XWG9_COCC2</name>
<evidence type="ECO:0000256" key="7">
    <source>
        <dbReference type="ARBA" id="ARBA00023033"/>
    </source>
</evidence>
<dbReference type="GO" id="GO:0016705">
    <property type="term" value="F:oxidoreductase activity, acting on paired donors, with incorporation or reduction of molecular oxygen"/>
    <property type="evidence" value="ECO:0007669"/>
    <property type="project" value="InterPro"/>
</dbReference>
<dbReference type="GO" id="GO:0004497">
    <property type="term" value="F:monooxygenase activity"/>
    <property type="evidence" value="ECO:0007669"/>
    <property type="project" value="UniProtKB-KW"/>
</dbReference>
<dbReference type="PRINTS" id="PR00385">
    <property type="entry name" value="P450"/>
</dbReference>
<dbReference type="GO" id="GO:0020037">
    <property type="term" value="F:heme binding"/>
    <property type="evidence" value="ECO:0007669"/>
    <property type="project" value="InterPro"/>
</dbReference>
<organism evidence="11 12">
    <name type="scientific">Cochliobolus carbonum (strain 26-R-13)</name>
    <name type="common">Maize leaf spot fungus</name>
    <name type="synonym">Bipolaris zeicola</name>
    <dbReference type="NCBI Taxonomy" id="930089"/>
    <lineage>
        <taxon>Eukaryota</taxon>
        <taxon>Fungi</taxon>
        <taxon>Dikarya</taxon>
        <taxon>Ascomycota</taxon>
        <taxon>Pezizomycotina</taxon>
        <taxon>Dothideomycetes</taxon>
        <taxon>Pleosporomycetidae</taxon>
        <taxon>Pleosporales</taxon>
        <taxon>Pleosporineae</taxon>
        <taxon>Pleosporaceae</taxon>
        <taxon>Bipolaris</taxon>
    </lineage>
</organism>
<keyword evidence="10" id="KW-0812">Transmembrane</keyword>
<keyword evidence="5 9" id="KW-0560">Oxidoreductase</keyword>
<keyword evidence="3 8" id="KW-0349">Heme</keyword>
<dbReference type="SUPFAM" id="SSF48264">
    <property type="entry name" value="Cytochrome P450"/>
    <property type="match status" value="1"/>
</dbReference>
<dbReference type="GO" id="GO:0005506">
    <property type="term" value="F:iron ion binding"/>
    <property type="evidence" value="ECO:0007669"/>
    <property type="project" value="InterPro"/>
</dbReference>